<proteinExistence type="predicted"/>
<dbReference type="Proteomes" id="UP000735302">
    <property type="component" value="Unassembled WGS sequence"/>
</dbReference>
<feature type="region of interest" description="Disordered" evidence="1">
    <location>
        <begin position="156"/>
        <end position="178"/>
    </location>
</feature>
<accession>A0AAV3ZW22</accession>
<sequence>MSQKLVSNRSCADNLMISEKQRVALWIVLDLEISGGGVDNLMISEKQRVALWIVLDLEISGGGVGNGSSAWVYQVTYTASNPQGDSHSHRAQSNTYTTTIINDNNNEDDDDDDDDDNDDDDGGDDLESTCDKQGDIGGPVDSVSALRYSETFLSQFRATPPIPRPDGGPESLRSLVMD</sequence>
<keyword evidence="3" id="KW-1185">Reference proteome</keyword>
<gene>
    <name evidence="2" type="ORF">PoB_002657500</name>
</gene>
<evidence type="ECO:0000313" key="3">
    <source>
        <dbReference type="Proteomes" id="UP000735302"/>
    </source>
</evidence>
<evidence type="ECO:0000256" key="1">
    <source>
        <dbReference type="SAM" id="MobiDB-lite"/>
    </source>
</evidence>
<organism evidence="2 3">
    <name type="scientific">Plakobranchus ocellatus</name>
    <dbReference type="NCBI Taxonomy" id="259542"/>
    <lineage>
        <taxon>Eukaryota</taxon>
        <taxon>Metazoa</taxon>
        <taxon>Spiralia</taxon>
        <taxon>Lophotrochozoa</taxon>
        <taxon>Mollusca</taxon>
        <taxon>Gastropoda</taxon>
        <taxon>Heterobranchia</taxon>
        <taxon>Euthyneura</taxon>
        <taxon>Panpulmonata</taxon>
        <taxon>Sacoglossa</taxon>
        <taxon>Placobranchoidea</taxon>
        <taxon>Plakobranchidae</taxon>
        <taxon>Plakobranchus</taxon>
    </lineage>
</organism>
<feature type="compositionally biased region" description="Acidic residues" evidence="1">
    <location>
        <begin position="105"/>
        <end position="128"/>
    </location>
</feature>
<dbReference type="AlphaFoldDB" id="A0AAV3ZW22"/>
<name>A0AAV3ZW22_9GAST</name>
<dbReference type="EMBL" id="BLXT01003028">
    <property type="protein sequence ID" value="GFO00070.1"/>
    <property type="molecule type" value="Genomic_DNA"/>
</dbReference>
<comment type="caution">
    <text evidence="2">The sequence shown here is derived from an EMBL/GenBank/DDBJ whole genome shotgun (WGS) entry which is preliminary data.</text>
</comment>
<evidence type="ECO:0000313" key="2">
    <source>
        <dbReference type="EMBL" id="GFO00070.1"/>
    </source>
</evidence>
<reference evidence="2 3" key="1">
    <citation type="journal article" date="2021" name="Elife">
        <title>Chloroplast acquisition without the gene transfer in kleptoplastic sea slugs, Plakobranchus ocellatus.</title>
        <authorList>
            <person name="Maeda T."/>
            <person name="Takahashi S."/>
            <person name="Yoshida T."/>
            <person name="Shimamura S."/>
            <person name="Takaki Y."/>
            <person name="Nagai Y."/>
            <person name="Toyoda A."/>
            <person name="Suzuki Y."/>
            <person name="Arimoto A."/>
            <person name="Ishii H."/>
            <person name="Satoh N."/>
            <person name="Nishiyama T."/>
            <person name="Hasebe M."/>
            <person name="Maruyama T."/>
            <person name="Minagawa J."/>
            <person name="Obokata J."/>
            <person name="Shigenobu S."/>
        </authorList>
    </citation>
    <scope>NUCLEOTIDE SEQUENCE [LARGE SCALE GENOMIC DNA]</scope>
</reference>
<feature type="region of interest" description="Disordered" evidence="1">
    <location>
        <begin position="98"/>
        <end position="143"/>
    </location>
</feature>
<protein>
    <submittedName>
        <fullName evidence="2">Uncharacterized protein</fullName>
    </submittedName>
</protein>